<evidence type="ECO:0000259" key="4">
    <source>
        <dbReference type="PROSITE" id="PS50011"/>
    </source>
</evidence>
<accession>A0A518BFZ5</accession>
<keyword evidence="1 3" id="KW-0547">Nucleotide-binding</keyword>
<dbReference type="InterPro" id="IPR016187">
    <property type="entry name" value="CTDL_fold"/>
</dbReference>
<dbReference type="PANTHER" id="PTHR23150">
    <property type="entry name" value="SULFATASE MODIFYING FACTOR 1, 2"/>
    <property type="match status" value="1"/>
</dbReference>
<dbReference type="InterPro" id="IPR042095">
    <property type="entry name" value="SUMF_sf"/>
</dbReference>
<dbReference type="EC" id="2.7.11.1" evidence="5"/>
<evidence type="ECO:0000256" key="2">
    <source>
        <dbReference type="ARBA" id="ARBA00022840"/>
    </source>
</evidence>
<dbReference type="PROSITE" id="PS00108">
    <property type="entry name" value="PROTEIN_KINASE_ST"/>
    <property type="match status" value="1"/>
</dbReference>
<dbReference type="SUPFAM" id="SSF56436">
    <property type="entry name" value="C-type lectin-like"/>
    <property type="match status" value="1"/>
</dbReference>
<dbReference type="Pfam" id="PF00069">
    <property type="entry name" value="Pkinase"/>
    <property type="match status" value="1"/>
</dbReference>
<dbReference type="PANTHER" id="PTHR23150:SF19">
    <property type="entry name" value="FORMYLGLYCINE-GENERATING ENZYME"/>
    <property type="match status" value="1"/>
</dbReference>
<dbReference type="InterPro" id="IPR051043">
    <property type="entry name" value="Sulfatase_Mod_Factor_Kinase"/>
</dbReference>
<dbReference type="InterPro" id="IPR008271">
    <property type="entry name" value="Ser/Thr_kinase_AS"/>
</dbReference>
<dbReference type="InterPro" id="IPR017441">
    <property type="entry name" value="Protein_kinase_ATP_BS"/>
</dbReference>
<feature type="domain" description="Protein kinase" evidence="4">
    <location>
        <begin position="363"/>
        <end position="613"/>
    </location>
</feature>
<dbReference type="CDD" id="cd14014">
    <property type="entry name" value="STKc_PknB_like"/>
    <property type="match status" value="1"/>
</dbReference>
<dbReference type="InterPro" id="IPR000719">
    <property type="entry name" value="Prot_kinase_dom"/>
</dbReference>
<dbReference type="KEGG" id="pbap:Pla133_09670"/>
<dbReference type="Pfam" id="PF03781">
    <property type="entry name" value="FGE-sulfatase"/>
    <property type="match status" value="1"/>
</dbReference>
<evidence type="ECO:0000256" key="1">
    <source>
        <dbReference type="ARBA" id="ARBA00022741"/>
    </source>
</evidence>
<dbReference type="SMART" id="SM00220">
    <property type="entry name" value="S_TKc"/>
    <property type="match status" value="1"/>
</dbReference>
<gene>
    <name evidence="5" type="primary">spk1_1</name>
    <name evidence="5" type="ORF">Pla133_09670</name>
</gene>
<keyword evidence="5" id="KW-0418">Kinase</keyword>
<dbReference type="Gene3D" id="3.30.200.20">
    <property type="entry name" value="Phosphorylase Kinase, domain 1"/>
    <property type="match status" value="1"/>
</dbReference>
<dbReference type="AlphaFoldDB" id="A0A518BFZ5"/>
<dbReference type="InterPro" id="IPR005532">
    <property type="entry name" value="SUMF_dom"/>
</dbReference>
<dbReference type="PROSITE" id="PS00107">
    <property type="entry name" value="PROTEIN_KINASE_ATP"/>
    <property type="match status" value="1"/>
</dbReference>
<dbReference type="RefSeq" id="WP_419192132.1">
    <property type="nucleotide sequence ID" value="NZ_CP036287.1"/>
</dbReference>
<keyword evidence="6" id="KW-1185">Reference proteome</keyword>
<proteinExistence type="predicted"/>
<protein>
    <submittedName>
        <fullName evidence="5">Serine/threonine-protein kinase PK-1</fullName>
        <ecNumber evidence="5">2.7.11.1</ecNumber>
    </submittedName>
</protein>
<keyword evidence="2 3" id="KW-0067">ATP-binding</keyword>
<reference evidence="5 6" key="1">
    <citation type="submission" date="2019-02" db="EMBL/GenBank/DDBJ databases">
        <title>Deep-cultivation of Planctomycetes and their phenomic and genomic characterization uncovers novel biology.</title>
        <authorList>
            <person name="Wiegand S."/>
            <person name="Jogler M."/>
            <person name="Boedeker C."/>
            <person name="Pinto D."/>
            <person name="Vollmers J."/>
            <person name="Rivas-Marin E."/>
            <person name="Kohn T."/>
            <person name="Peeters S.H."/>
            <person name="Heuer A."/>
            <person name="Rast P."/>
            <person name="Oberbeckmann S."/>
            <person name="Bunk B."/>
            <person name="Jeske O."/>
            <person name="Meyerdierks A."/>
            <person name="Storesund J.E."/>
            <person name="Kallscheuer N."/>
            <person name="Luecker S."/>
            <person name="Lage O.M."/>
            <person name="Pohl T."/>
            <person name="Merkel B.J."/>
            <person name="Hornburger P."/>
            <person name="Mueller R.-W."/>
            <person name="Bruemmer F."/>
            <person name="Labrenz M."/>
            <person name="Spormann A.M."/>
            <person name="Op den Camp H."/>
            <person name="Overmann J."/>
            <person name="Amann R."/>
            <person name="Jetten M.S.M."/>
            <person name="Mascher T."/>
            <person name="Medema M.H."/>
            <person name="Devos D.P."/>
            <person name="Kaster A.-K."/>
            <person name="Ovreas L."/>
            <person name="Rohde M."/>
            <person name="Galperin M.Y."/>
            <person name="Jogler C."/>
        </authorList>
    </citation>
    <scope>NUCLEOTIDE SEQUENCE [LARGE SCALE GENOMIC DNA]</scope>
    <source>
        <strain evidence="5 6">Pla133</strain>
    </source>
</reference>
<dbReference type="InterPro" id="IPR011009">
    <property type="entry name" value="Kinase-like_dom_sf"/>
</dbReference>
<evidence type="ECO:0000256" key="3">
    <source>
        <dbReference type="PROSITE-ProRule" id="PRU10141"/>
    </source>
</evidence>
<sequence>MLGTALSDYHPLLAMGRKKGESVGIEGDKIAYILRDLTVGHAETAIDSACRRPPKGWEVRDCKAELGSGEVFDDVVRPNLEQADLVVAFVDEPNANVAFELGYVRGLLATAVGPGRFALAVGRTSAPDWARDAPPYSGLGIKSVRNGDELRDLISSGGGVAYSEGPTHAGDRTLFSAPSKGFGSDYRGHAEEVARDWVHPSSSGWNLKSIHRQFDGIGRVVWVISECDPDESSRDGIANIQGAALAGFARALGLDIQVLGSNKARRIADLAGEVRVFHNLEEFEGLLRSLEGVSRVQPSRPARLNPVDRMPGQLESLIQDYERRRAKGEDARELAAQIRAEKRKLRQAPTLQPNYVIGRDDRYALEEVIGSGGFAQVWRAWDRRRSQFVALKVLHGQHASDKSRVRRFLSGARKQQRLNHPNIVRVLDIEPDDESGWVFFAMELIEGTDLKAAVTEGTVGREDSLAALEDVANALGYANRDFGIVHRDIKPANILIDRNGRAHLSDFDLVHAPESSLGTMVGQSMGTFDFGAPEVLNGDESTSHASDVYSLGMTLLWTLSRGKPIRRGTGGQIEIAFRAANLSPPAEEAIRASLSDRPDARPASAEDLLAAVLNGERGAEGGARKAEVETPRFSRRTALVGLASVGAIGLSIVGAKLAKGGSDDLDSIQRPFVEGEWDGVDLARLLNRLRQSGVEDESLRGKVLDQVAADVATEDLGQRMYALEVSGVGVDREAFFRRCGRWPSSGAPNPPTMVRVPPSGDTTVSFQMGSPDGIGYSDERPQRQVTLSAYAIAEAPTTEAEFARFDRARGAVGSKLPVAGVSWWEAWLYARWVGGRLPTEAEWECAARAGTNGLWSHGNDEAELGVYAWFSGNSESRRHDVGTRKANPWGLHDMHGNVWEWCMDWFGEYDGAETEDPSGPAAGARRVLRGGSSWYGAAGCRSAFRLWYWPWWRIGLVGFRVVLPSS</sequence>
<dbReference type="GO" id="GO:0120147">
    <property type="term" value="F:formylglycine-generating oxidase activity"/>
    <property type="evidence" value="ECO:0007669"/>
    <property type="project" value="TreeGrafter"/>
</dbReference>
<name>A0A518BFZ5_9BACT</name>
<dbReference type="EMBL" id="CP036287">
    <property type="protein sequence ID" value="QDU65901.1"/>
    <property type="molecule type" value="Genomic_DNA"/>
</dbReference>
<dbReference type="SUPFAM" id="SSF56112">
    <property type="entry name" value="Protein kinase-like (PK-like)"/>
    <property type="match status" value="1"/>
</dbReference>
<dbReference type="Proteomes" id="UP000316921">
    <property type="component" value="Chromosome"/>
</dbReference>
<dbReference type="GO" id="GO:0004674">
    <property type="term" value="F:protein serine/threonine kinase activity"/>
    <property type="evidence" value="ECO:0007669"/>
    <property type="project" value="UniProtKB-EC"/>
</dbReference>
<evidence type="ECO:0000313" key="6">
    <source>
        <dbReference type="Proteomes" id="UP000316921"/>
    </source>
</evidence>
<organism evidence="5 6">
    <name type="scientific">Engelhardtia mirabilis</name>
    <dbReference type="NCBI Taxonomy" id="2528011"/>
    <lineage>
        <taxon>Bacteria</taxon>
        <taxon>Pseudomonadati</taxon>
        <taxon>Planctomycetota</taxon>
        <taxon>Planctomycetia</taxon>
        <taxon>Planctomycetia incertae sedis</taxon>
        <taxon>Engelhardtia</taxon>
    </lineage>
</organism>
<evidence type="ECO:0000313" key="5">
    <source>
        <dbReference type="EMBL" id="QDU65901.1"/>
    </source>
</evidence>
<dbReference type="GO" id="GO:0005524">
    <property type="term" value="F:ATP binding"/>
    <property type="evidence" value="ECO:0007669"/>
    <property type="project" value="UniProtKB-UniRule"/>
</dbReference>
<dbReference type="Gene3D" id="3.90.1580.10">
    <property type="entry name" value="paralog of FGE (formylglycine-generating enzyme)"/>
    <property type="match status" value="1"/>
</dbReference>
<dbReference type="Gene3D" id="1.10.510.10">
    <property type="entry name" value="Transferase(Phosphotransferase) domain 1"/>
    <property type="match status" value="1"/>
</dbReference>
<dbReference type="PROSITE" id="PS50011">
    <property type="entry name" value="PROTEIN_KINASE_DOM"/>
    <property type="match status" value="1"/>
</dbReference>
<feature type="binding site" evidence="3">
    <location>
        <position position="392"/>
    </location>
    <ligand>
        <name>ATP</name>
        <dbReference type="ChEBI" id="CHEBI:30616"/>
    </ligand>
</feature>
<keyword evidence="5" id="KW-0808">Transferase</keyword>